<evidence type="ECO:0000313" key="2">
    <source>
        <dbReference type="WBParaSite" id="RSKR_0000013300.1"/>
    </source>
</evidence>
<dbReference type="WBParaSite" id="RSKR_0000013300.1">
    <property type="protein sequence ID" value="RSKR_0000013300.1"/>
    <property type="gene ID" value="RSKR_0000013300"/>
</dbReference>
<protein>
    <submittedName>
        <fullName evidence="2">Ge1_WD40 domain-containing protein</fullName>
    </submittedName>
</protein>
<dbReference type="Proteomes" id="UP000095286">
    <property type="component" value="Unplaced"/>
</dbReference>
<accession>A0AC35TFW8</accession>
<sequence length="797" mass="91271">MSLFHSQDYYKYEFTEARTMAIGRLDESWDQIVTGSLDGTITIHDLQKTAQTKQISSVIFERKLEYPILQVSIGRFARGYSQDLIALLHPKLLVIYRLFADKSDSYDLEKVMEHKLSFTAYNMCVDRFELVPIDQICVQSLNCALSVFNAENFAFTKTVETFIHPGPIAYCYQTRSFAIATGGYIATIKYDNLKGTSSSTSGKKLTYEWKLNLGDTAIDIRVMEASPTQPSIIVLCKRILFCFTTGGNIRYCHRFDFIAVSLLVYRTAEDTAHINMAIGTTNKSLVIYQDHSIVWISRLDYTPINIQLCTFSETHRCMLALLNFEDVLTVNYLGTQPNLFKFVETEPKITNTEQKRLEMIKYEKEIKSFGLETKILNDEIGGDIGNIETSLTLLLQKPKEVPDKLLTFDSIDFKREKEIIVNVTSLSPSVEILFESELEFEPKKCTLQIVDGQASNMINIKAPENPIRRLDSSVIGTFENGDILTYSFNAPLESVCRIYGAQKNANFKLSFDANNTAIPLDILFPEFDIDKPLEVAFQPIGSNDMISVFVAKSSNRYRVQSDRLEFIYMIVNELNNRITTLDSTNNLRCPIPMEFFVEDIMRVIDKDNEYYDLQNAIEKHAVKFRHAEMLLLSKFQDDKTEPESHTLLYLRECSKQLHEKLDNIIGIKDALDKMEYALMPLLDLFQLLLKMNGIDFFFNGQILMNRNKRVADILGAILSHHKGVSLEHSFPSDMIRKLLNGLYDSQGFLSSIIEEENEEGNEEEDDNRENRQQVIELPPSTISTIDPQIEFSMYATQ</sequence>
<name>A0AC35TFW8_9BILA</name>
<evidence type="ECO:0000313" key="1">
    <source>
        <dbReference type="Proteomes" id="UP000095286"/>
    </source>
</evidence>
<organism evidence="1 2">
    <name type="scientific">Rhabditophanes sp. KR3021</name>
    <dbReference type="NCBI Taxonomy" id="114890"/>
    <lineage>
        <taxon>Eukaryota</taxon>
        <taxon>Metazoa</taxon>
        <taxon>Ecdysozoa</taxon>
        <taxon>Nematoda</taxon>
        <taxon>Chromadorea</taxon>
        <taxon>Rhabditida</taxon>
        <taxon>Tylenchina</taxon>
        <taxon>Panagrolaimomorpha</taxon>
        <taxon>Strongyloidoidea</taxon>
        <taxon>Alloionematidae</taxon>
        <taxon>Rhabditophanes</taxon>
    </lineage>
</organism>
<proteinExistence type="predicted"/>
<reference evidence="2" key="1">
    <citation type="submission" date="2016-11" db="UniProtKB">
        <authorList>
            <consortium name="WormBaseParasite"/>
        </authorList>
    </citation>
    <scope>IDENTIFICATION</scope>
    <source>
        <strain evidence="2">KR3021</strain>
    </source>
</reference>